<dbReference type="PANTHER" id="PTHR10099">
    <property type="entry name" value="PHOSPHORIBOSYLFORMYLGLYCINAMIDINE SYNTHASE"/>
    <property type="match status" value="1"/>
</dbReference>
<dbReference type="Pfam" id="PF13507">
    <property type="entry name" value="GATase_5"/>
    <property type="match status" value="1"/>
</dbReference>
<dbReference type="PANTHER" id="PTHR10099:SF1">
    <property type="entry name" value="PHOSPHORIBOSYLFORMYLGLYCINAMIDINE SYNTHASE"/>
    <property type="match status" value="1"/>
</dbReference>
<dbReference type="InterPro" id="IPR029062">
    <property type="entry name" value="Class_I_gatase-like"/>
</dbReference>
<dbReference type="AlphaFoldDB" id="A0A455UEE4"/>
<organism evidence="1 2">
    <name type="scientific">Vreelandella sulfidaeris</name>
    <dbReference type="NCBI Taxonomy" id="115553"/>
    <lineage>
        <taxon>Bacteria</taxon>
        <taxon>Pseudomonadati</taxon>
        <taxon>Pseudomonadota</taxon>
        <taxon>Gammaproteobacteria</taxon>
        <taxon>Oceanospirillales</taxon>
        <taxon>Halomonadaceae</taxon>
        <taxon>Vreelandella</taxon>
    </lineage>
</organism>
<dbReference type="KEGG" id="hsr:HSBAA_53130"/>
<dbReference type="EMBL" id="AP019514">
    <property type="protein sequence ID" value="BBI64007.1"/>
    <property type="molecule type" value="Genomic_DNA"/>
</dbReference>
<dbReference type="GO" id="GO:0005737">
    <property type="term" value="C:cytoplasm"/>
    <property type="evidence" value="ECO:0007669"/>
    <property type="project" value="TreeGrafter"/>
</dbReference>
<dbReference type="SUPFAM" id="SSF52317">
    <property type="entry name" value="Class I glutamine amidotransferase-like"/>
    <property type="match status" value="1"/>
</dbReference>
<reference evidence="1 2" key="1">
    <citation type="journal article" date="2019" name="Microbiol. Resour. Announc.">
        <title>Complete Genome Sequence of Halomonas sulfidaeris Strain Esulfide1 Isolated from a Metal Sulfide Rock at a Depth of 2,200 Meters, Obtained Using Nanopore Sequencing.</title>
        <authorList>
            <person name="Saito M."/>
            <person name="Nishigata A."/>
            <person name="Galipon J."/>
            <person name="Arakawa K."/>
        </authorList>
    </citation>
    <scope>NUCLEOTIDE SEQUENCE [LARGE SCALE GENOMIC DNA]</scope>
    <source>
        <strain evidence="1 2">ATCC BAA-803</strain>
    </source>
</reference>
<evidence type="ECO:0008006" key="3">
    <source>
        <dbReference type="Google" id="ProtNLM"/>
    </source>
</evidence>
<name>A0A455UEE4_9GAMM</name>
<dbReference type="GO" id="GO:0004642">
    <property type="term" value="F:phosphoribosylformylglycinamidine synthase activity"/>
    <property type="evidence" value="ECO:0007669"/>
    <property type="project" value="TreeGrafter"/>
</dbReference>
<dbReference type="GO" id="GO:0006164">
    <property type="term" value="P:purine nucleotide biosynthetic process"/>
    <property type="evidence" value="ECO:0007669"/>
    <property type="project" value="TreeGrafter"/>
</dbReference>
<dbReference type="SMART" id="SM01211">
    <property type="entry name" value="GATase_5"/>
    <property type="match status" value="1"/>
</dbReference>
<dbReference type="Gene3D" id="3.40.50.880">
    <property type="match status" value="1"/>
</dbReference>
<gene>
    <name evidence="1" type="ORF">HSBAA_53130</name>
</gene>
<evidence type="ECO:0000313" key="1">
    <source>
        <dbReference type="EMBL" id="BBI64007.1"/>
    </source>
</evidence>
<protein>
    <recommendedName>
        <fullName evidence="3">Phosphoribosylformylglycinamidine synthase</fullName>
    </recommendedName>
</protein>
<evidence type="ECO:0000313" key="2">
    <source>
        <dbReference type="Proteomes" id="UP000320231"/>
    </source>
</evidence>
<dbReference type="Proteomes" id="UP000320231">
    <property type="component" value="Chromosome"/>
</dbReference>
<sequence>MLSQLKSLIPGAENWPTFVRNESEQFEARVSMVRVEKSPSILLAGMEGSQLPIAVAHGEGRAEFRDSAHLRSMQSSSQIALRYIDNYGQATTRYPANPNGSPSGITGLTTPDGRVTIMMPHPERVTRAVTNSWRPAEWTEDGAWLRLFRNARVWLG</sequence>
<proteinExistence type="predicted"/>
<accession>A0A455UEE4</accession>